<dbReference type="NCBIfam" id="NF041635">
    <property type="entry name" value="STM3941_fam"/>
    <property type="match status" value="1"/>
</dbReference>
<proteinExistence type="predicted"/>
<comment type="caution">
    <text evidence="2">The sequence shown here is derived from an EMBL/GenBank/DDBJ whole genome shotgun (WGS) entry which is preliminary data.</text>
</comment>
<keyword evidence="1" id="KW-1133">Transmembrane helix</keyword>
<protein>
    <submittedName>
        <fullName evidence="2">Uncharacterized protein</fullName>
    </submittedName>
</protein>
<feature type="transmembrane region" description="Helical" evidence="1">
    <location>
        <begin position="19"/>
        <end position="40"/>
    </location>
</feature>
<dbReference type="EMBL" id="MDZC01000055">
    <property type="protein sequence ID" value="OGX85821.1"/>
    <property type="molecule type" value="Genomic_DNA"/>
</dbReference>
<sequence length="151" mass="17850">MAFGIWTIIEKPVGSTDYIMAWLCICFFGLGIPVGLYQIFDRRPQIIINETGIWDRTTKQDLIKWEQIEDAYPLDIYKQKFVCLDLDDTFEIKKKLYKWAAKINENIGAQKVNLLLSQLKIDEHTMTKFIKTMSKTERENRTAVIRKYFDN</sequence>
<evidence type="ECO:0000313" key="3">
    <source>
        <dbReference type="Proteomes" id="UP000177791"/>
    </source>
</evidence>
<evidence type="ECO:0000256" key="1">
    <source>
        <dbReference type="SAM" id="Phobius"/>
    </source>
</evidence>
<evidence type="ECO:0000313" key="2">
    <source>
        <dbReference type="EMBL" id="OGX85821.1"/>
    </source>
</evidence>
<accession>A0A1G1T4L7</accession>
<dbReference type="Proteomes" id="UP000177791">
    <property type="component" value="Unassembled WGS sequence"/>
</dbReference>
<organism evidence="2 3">
    <name type="scientific">Hymenobacter glacialis</name>
    <dbReference type="NCBI Taxonomy" id="1908236"/>
    <lineage>
        <taxon>Bacteria</taxon>
        <taxon>Pseudomonadati</taxon>
        <taxon>Bacteroidota</taxon>
        <taxon>Cytophagia</taxon>
        <taxon>Cytophagales</taxon>
        <taxon>Hymenobacteraceae</taxon>
        <taxon>Hymenobacter</taxon>
    </lineage>
</organism>
<dbReference type="InterPro" id="IPR048136">
    <property type="entry name" value="STM3941-like"/>
</dbReference>
<dbReference type="AlphaFoldDB" id="A0A1G1T4L7"/>
<reference evidence="2 3" key="1">
    <citation type="submission" date="2016-08" db="EMBL/GenBank/DDBJ databases">
        <title>Hymenobacter coccineus sp. nov., Hymenobacter lapidarius sp. nov. and Hymenobacter glacialis sp. nov., isolated from Antarctic soil.</title>
        <authorList>
            <person name="Sedlacek I."/>
            <person name="Kralova S."/>
            <person name="Kyrova K."/>
            <person name="Maslanova I."/>
            <person name="Stankova E."/>
            <person name="Vrbovska V."/>
            <person name="Nemec M."/>
            <person name="Bartak M."/>
            <person name="Svec P."/>
            <person name="Busse H.-J."/>
            <person name="Pantucek R."/>
        </authorList>
    </citation>
    <scope>NUCLEOTIDE SEQUENCE [LARGE SCALE GENOMIC DNA]</scope>
    <source>
        <strain evidence="2 3">CCM 8648</strain>
    </source>
</reference>
<name>A0A1G1T4L7_9BACT</name>
<keyword evidence="1" id="KW-0812">Transmembrane</keyword>
<gene>
    <name evidence="2" type="ORF">BEN48_14040</name>
</gene>
<keyword evidence="3" id="KW-1185">Reference proteome</keyword>
<keyword evidence="1" id="KW-0472">Membrane</keyword>